<dbReference type="Proteomes" id="UP000324222">
    <property type="component" value="Unassembled WGS sequence"/>
</dbReference>
<protein>
    <submittedName>
        <fullName evidence="1">Uncharacterized protein</fullName>
    </submittedName>
</protein>
<dbReference type="AlphaFoldDB" id="A0A5B7GXC0"/>
<accession>A0A5B7GXC0</accession>
<name>A0A5B7GXC0_PORTR</name>
<evidence type="ECO:0000313" key="1">
    <source>
        <dbReference type="EMBL" id="MPC62333.1"/>
    </source>
</evidence>
<sequence length="123" mass="13926">MHSTFFHRQERIKLPYTTLVSHHHSSKTRLTTCQCRHTCTNSQNIRLSHPFGIYSSCHCSTLLISTRVPRPSHSVDTSLMSQPEGNNRVGVFMSHVRINKATVTCTTPSEDSDVDGTQHHLKL</sequence>
<organism evidence="1 2">
    <name type="scientific">Portunus trituberculatus</name>
    <name type="common">Swimming crab</name>
    <name type="synonym">Neptunus trituberculatus</name>
    <dbReference type="NCBI Taxonomy" id="210409"/>
    <lineage>
        <taxon>Eukaryota</taxon>
        <taxon>Metazoa</taxon>
        <taxon>Ecdysozoa</taxon>
        <taxon>Arthropoda</taxon>
        <taxon>Crustacea</taxon>
        <taxon>Multicrustacea</taxon>
        <taxon>Malacostraca</taxon>
        <taxon>Eumalacostraca</taxon>
        <taxon>Eucarida</taxon>
        <taxon>Decapoda</taxon>
        <taxon>Pleocyemata</taxon>
        <taxon>Brachyura</taxon>
        <taxon>Eubrachyura</taxon>
        <taxon>Portunoidea</taxon>
        <taxon>Portunidae</taxon>
        <taxon>Portuninae</taxon>
        <taxon>Portunus</taxon>
    </lineage>
</organism>
<evidence type="ECO:0000313" key="2">
    <source>
        <dbReference type="Proteomes" id="UP000324222"/>
    </source>
</evidence>
<reference evidence="1 2" key="1">
    <citation type="submission" date="2019-05" db="EMBL/GenBank/DDBJ databases">
        <title>Another draft genome of Portunus trituberculatus and its Hox gene families provides insights of decapod evolution.</title>
        <authorList>
            <person name="Jeong J.-H."/>
            <person name="Song I."/>
            <person name="Kim S."/>
            <person name="Choi T."/>
            <person name="Kim D."/>
            <person name="Ryu S."/>
            <person name="Kim W."/>
        </authorList>
    </citation>
    <scope>NUCLEOTIDE SEQUENCE [LARGE SCALE GENOMIC DNA]</scope>
    <source>
        <tissue evidence="1">Muscle</tissue>
    </source>
</reference>
<keyword evidence="2" id="KW-1185">Reference proteome</keyword>
<proteinExistence type="predicted"/>
<gene>
    <name evidence="1" type="ORF">E2C01_056417</name>
</gene>
<comment type="caution">
    <text evidence="1">The sequence shown here is derived from an EMBL/GenBank/DDBJ whole genome shotgun (WGS) entry which is preliminary data.</text>
</comment>
<dbReference type="EMBL" id="VSRR010019547">
    <property type="protein sequence ID" value="MPC62333.1"/>
    <property type="molecule type" value="Genomic_DNA"/>
</dbReference>